<proteinExistence type="predicted"/>
<keyword evidence="3" id="KW-1185">Reference proteome</keyword>
<evidence type="ECO:0000313" key="2">
    <source>
        <dbReference type="EMBL" id="MBW0461084.1"/>
    </source>
</evidence>
<dbReference type="Proteomes" id="UP000765509">
    <property type="component" value="Unassembled WGS sequence"/>
</dbReference>
<feature type="region of interest" description="Disordered" evidence="1">
    <location>
        <begin position="157"/>
        <end position="178"/>
    </location>
</feature>
<reference evidence="2" key="1">
    <citation type="submission" date="2021-03" db="EMBL/GenBank/DDBJ databases">
        <title>Draft genome sequence of rust myrtle Austropuccinia psidii MF-1, a brazilian biotype.</title>
        <authorList>
            <person name="Quecine M.C."/>
            <person name="Pachon D.M.R."/>
            <person name="Bonatelli M.L."/>
            <person name="Correr F.H."/>
            <person name="Franceschini L.M."/>
            <person name="Leite T.F."/>
            <person name="Margarido G.R.A."/>
            <person name="Almeida C.A."/>
            <person name="Ferrarezi J.A."/>
            <person name="Labate C.A."/>
        </authorList>
    </citation>
    <scope>NUCLEOTIDE SEQUENCE</scope>
    <source>
        <strain evidence="2">MF-1</strain>
    </source>
</reference>
<comment type="caution">
    <text evidence="2">The sequence shown here is derived from an EMBL/GenBank/DDBJ whole genome shotgun (WGS) entry which is preliminary data.</text>
</comment>
<dbReference type="EMBL" id="AVOT02000102">
    <property type="protein sequence ID" value="MBW0461084.1"/>
    <property type="molecule type" value="Genomic_DNA"/>
</dbReference>
<protein>
    <submittedName>
        <fullName evidence="2">Uncharacterized protein</fullName>
    </submittedName>
</protein>
<sequence length="258" mass="28468">MSCTLCTKQGIPCIHSSPTTNACHALRQAHKKCLFVVKPFGPCRQRISRPRCPCEDSFVVNNDESLPKRECFWIMSPVPSSINFSTPPLLGHHPMVTSHFDQSKVIIQPMKDGNGIEQNPLNPPQQDSPVPCMPHKQTPGPSGTQWLEDLFCEPLQHHEPPIPGLSQSSESHEDTSTYEPEPEVAMMQSTKDPFACPTTPCSIIIIDDMHIGSLTPTSSPPIAPKNPTASLPQSHDEAWQEFTNLQLTVMIAQSTKSC</sequence>
<name>A0A9Q3B9A1_9BASI</name>
<dbReference type="AlphaFoldDB" id="A0A9Q3B9A1"/>
<gene>
    <name evidence="2" type="ORF">O181_000799</name>
</gene>
<organism evidence="2 3">
    <name type="scientific">Austropuccinia psidii MF-1</name>
    <dbReference type="NCBI Taxonomy" id="1389203"/>
    <lineage>
        <taxon>Eukaryota</taxon>
        <taxon>Fungi</taxon>
        <taxon>Dikarya</taxon>
        <taxon>Basidiomycota</taxon>
        <taxon>Pucciniomycotina</taxon>
        <taxon>Pucciniomycetes</taxon>
        <taxon>Pucciniales</taxon>
        <taxon>Sphaerophragmiaceae</taxon>
        <taxon>Austropuccinia</taxon>
    </lineage>
</organism>
<accession>A0A9Q3B9A1</accession>
<evidence type="ECO:0000313" key="3">
    <source>
        <dbReference type="Proteomes" id="UP000765509"/>
    </source>
</evidence>
<evidence type="ECO:0000256" key="1">
    <source>
        <dbReference type="SAM" id="MobiDB-lite"/>
    </source>
</evidence>